<evidence type="ECO:0000313" key="2">
    <source>
        <dbReference type="Proteomes" id="UP001220022"/>
    </source>
</evidence>
<keyword evidence="2" id="KW-1185">Reference proteome</keyword>
<gene>
    <name evidence="1" type="ORF">P2L57_29520</name>
</gene>
<name>A0ABT5Z841_9ACTN</name>
<dbReference type="Proteomes" id="UP001220022">
    <property type="component" value="Unassembled WGS sequence"/>
</dbReference>
<organism evidence="1 2">
    <name type="scientific">Streptantibioticus ferralitis</name>
    <dbReference type="NCBI Taxonomy" id="236510"/>
    <lineage>
        <taxon>Bacteria</taxon>
        <taxon>Bacillati</taxon>
        <taxon>Actinomycetota</taxon>
        <taxon>Actinomycetes</taxon>
        <taxon>Kitasatosporales</taxon>
        <taxon>Streptomycetaceae</taxon>
        <taxon>Streptantibioticus</taxon>
    </lineage>
</organism>
<proteinExistence type="predicted"/>
<reference evidence="1 2" key="1">
    <citation type="submission" date="2023-03" db="EMBL/GenBank/DDBJ databases">
        <title>Draft genome sequence of type strain Streptomyces ferralitis JCM 14344.</title>
        <authorList>
            <person name="Klaysubun C."/>
            <person name="Duangmal K."/>
        </authorList>
    </citation>
    <scope>NUCLEOTIDE SEQUENCE [LARGE SCALE GENOMIC DNA]</scope>
    <source>
        <strain evidence="1 2">JCM 14344</strain>
    </source>
</reference>
<protein>
    <submittedName>
        <fullName evidence="1">Uncharacterized protein</fullName>
    </submittedName>
</protein>
<dbReference type="EMBL" id="JARHTQ010000025">
    <property type="protein sequence ID" value="MDF2259711.1"/>
    <property type="molecule type" value="Genomic_DNA"/>
</dbReference>
<comment type="caution">
    <text evidence="1">The sequence shown here is derived from an EMBL/GenBank/DDBJ whole genome shotgun (WGS) entry which is preliminary data.</text>
</comment>
<dbReference type="RefSeq" id="WP_275819589.1">
    <property type="nucleotide sequence ID" value="NZ_BAAANM010000028.1"/>
</dbReference>
<accession>A0ABT5Z841</accession>
<evidence type="ECO:0000313" key="1">
    <source>
        <dbReference type="EMBL" id="MDF2259711.1"/>
    </source>
</evidence>
<sequence length="43" mass="4938">MGGRHLTWRRIWPTPPTNPQYTLFEAWMLSYGHGLLAVSRPAA</sequence>